<organism evidence="4">
    <name type="scientific">Symploca sp. SIO1C4</name>
    <dbReference type="NCBI Taxonomy" id="2607765"/>
    <lineage>
        <taxon>Bacteria</taxon>
        <taxon>Bacillati</taxon>
        <taxon>Cyanobacteriota</taxon>
        <taxon>Cyanophyceae</taxon>
        <taxon>Coleofasciculales</taxon>
        <taxon>Coleofasciculaceae</taxon>
        <taxon>Symploca</taxon>
    </lineage>
</organism>
<keyword evidence="1" id="KW-0808">Transferase</keyword>
<evidence type="ECO:0000313" key="4">
    <source>
        <dbReference type="EMBL" id="NER32064.1"/>
    </source>
</evidence>
<gene>
    <name evidence="4" type="ORF">F6J89_31785</name>
</gene>
<dbReference type="GO" id="GO:0016746">
    <property type="term" value="F:acyltransferase activity"/>
    <property type="evidence" value="ECO:0007669"/>
    <property type="project" value="InterPro"/>
</dbReference>
<dbReference type="Gene3D" id="3.40.47.10">
    <property type="match status" value="1"/>
</dbReference>
<evidence type="ECO:0000259" key="3">
    <source>
        <dbReference type="Pfam" id="PF08541"/>
    </source>
</evidence>
<sequence>GKSMSKLIRDHTKRFLCDCIEGAAAAAGLTLNQIDFFVFSTPFAWFISLCINVLGIDPERTINLYPNYANIGAALPATNLYYAAQLGKFRENSIVLLFSIGASSTAGATVMRWGNVALAPASSPNKPLSLVKNSEERSLALC</sequence>
<evidence type="ECO:0000256" key="2">
    <source>
        <dbReference type="SAM" id="Phobius"/>
    </source>
</evidence>
<feature type="transmembrane region" description="Helical" evidence="2">
    <location>
        <begin position="94"/>
        <end position="114"/>
    </location>
</feature>
<comment type="caution">
    <text evidence="4">The sequence shown here is derived from an EMBL/GenBank/DDBJ whole genome shotgun (WGS) entry which is preliminary data.</text>
</comment>
<evidence type="ECO:0000256" key="1">
    <source>
        <dbReference type="ARBA" id="ARBA00022679"/>
    </source>
</evidence>
<accession>A0A6B3NPA4</accession>
<dbReference type="InterPro" id="IPR013747">
    <property type="entry name" value="ACP_syn_III_C"/>
</dbReference>
<dbReference type="InterPro" id="IPR016039">
    <property type="entry name" value="Thiolase-like"/>
</dbReference>
<dbReference type="AlphaFoldDB" id="A0A6B3NPA4"/>
<dbReference type="EMBL" id="JAAHFQ010001047">
    <property type="protein sequence ID" value="NER32064.1"/>
    <property type="molecule type" value="Genomic_DNA"/>
</dbReference>
<feature type="transmembrane region" description="Helical" evidence="2">
    <location>
        <begin position="62"/>
        <end position="82"/>
    </location>
</feature>
<feature type="domain" description="Beta-ketoacyl-[acyl-carrier-protein] synthase III C-terminal" evidence="3">
    <location>
        <begin position="25"/>
        <end position="113"/>
    </location>
</feature>
<reference evidence="4" key="1">
    <citation type="submission" date="2019-11" db="EMBL/GenBank/DDBJ databases">
        <title>Genomic insights into an expanded diversity of filamentous marine cyanobacteria reveals the extraordinary biosynthetic potential of Moorea and Okeania.</title>
        <authorList>
            <person name="Ferreira Leao T."/>
            <person name="Wang M."/>
            <person name="Moss N."/>
            <person name="Da Silva R."/>
            <person name="Sanders J."/>
            <person name="Nurk S."/>
            <person name="Gurevich A."/>
            <person name="Humphrey G."/>
            <person name="Reher R."/>
            <person name="Zhu Q."/>
            <person name="Belda-Ferre P."/>
            <person name="Glukhov E."/>
            <person name="Rex R."/>
            <person name="Dorrestein P.C."/>
            <person name="Knight R."/>
            <person name="Pevzner P."/>
            <person name="Gerwick W.H."/>
            <person name="Gerwick L."/>
        </authorList>
    </citation>
    <scope>NUCLEOTIDE SEQUENCE</scope>
    <source>
        <strain evidence="4">SIO1C4</strain>
    </source>
</reference>
<proteinExistence type="predicted"/>
<name>A0A6B3NPA4_9CYAN</name>
<keyword evidence="2" id="KW-1133">Transmembrane helix</keyword>
<keyword evidence="2" id="KW-0812">Transmembrane</keyword>
<feature type="transmembrane region" description="Helical" evidence="2">
    <location>
        <begin position="36"/>
        <end position="56"/>
    </location>
</feature>
<keyword evidence="2" id="KW-0472">Membrane</keyword>
<dbReference type="SUPFAM" id="SSF53901">
    <property type="entry name" value="Thiolase-like"/>
    <property type="match status" value="1"/>
</dbReference>
<feature type="non-terminal residue" evidence="4">
    <location>
        <position position="1"/>
    </location>
</feature>
<dbReference type="Pfam" id="PF08541">
    <property type="entry name" value="ACP_syn_III_C"/>
    <property type="match status" value="1"/>
</dbReference>
<protein>
    <submittedName>
        <fullName evidence="4">3-oxoacyl-ACP synthase</fullName>
    </submittedName>
</protein>